<dbReference type="NCBIfam" id="NF002676">
    <property type="entry name" value="PRK02399.1-4"/>
    <property type="match status" value="1"/>
</dbReference>
<dbReference type="Proteomes" id="UP000321062">
    <property type="component" value="Chromosome"/>
</dbReference>
<dbReference type="RefSeq" id="WP_147655565.1">
    <property type="nucleotide sequence ID" value="NZ_BMFM01000001.1"/>
</dbReference>
<dbReference type="Pfam" id="PF23189">
    <property type="entry name" value="UPF0261_C"/>
    <property type="match status" value="1"/>
</dbReference>
<dbReference type="KEGG" id="yti:FNA67_07375"/>
<dbReference type="OrthoDB" id="9776369at2"/>
<dbReference type="NCBIfam" id="NF002674">
    <property type="entry name" value="PRK02399.1-2"/>
    <property type="match status" value="1"/>
</dbReference>
<dbReference type="CDD" id="cd15488">
    <property type="entry name" value="Tm-1-like"/>
    <property type="match status" value="1"/>
</dbReference>
<evidence type="ECO:0000259" key="1">
    <source>
        <dbReference type="Pfam" id="PF06792"/>
    </source>
</evidence>
<accession>A0A5B9DLF7</accession>
<dbReference type="InterPro" id="IPR008322">
    <property type="entry name" value="UPF0261"/>
</dbReference>
<feature type="domain" description="UPF0261" evidence="1">
    <location>
        <begin position="4"/>
        <end position="178"/>
    </location>
</feature>
<gene>
    <name evidence="3" type="ORF">FNA67_07375</name>
</gene>
<dbReference type="PANTHER" id="PTHR31862:SF1">
    <property type="entry name" value="UPF0261 DOMAIN PROTEIN (AFU_ORTHOLOGUE AFUA_1G10120)"/>
    <property type="match status" value="1"/>
</dbReference>
<dbReference type="Gene3D" id="3.40.50.12020">
    <property type="entry name" value="Uncharacterised protein family UPF0261, NN domain"/>
    <property type="match status" value="1"/>
</dbReference>
<dbReference type="InterPro" id="IPR051353">
    <property type="entry name" value="Tobamovirus_resist_UPF0261"/>
</dbReference>
<dbReference type="PANTHER" id="PTHR31862">
    <property type="entry name" value="UPF0261 DOMAIN PROTEIN (AFU_ORTHOLOGUE AFUA_1G10120)"/>
    <property type="match status" value="1"/>
</dbReference>
<dbReference type="InterPro" id="IPR056778">
    <property type="entry name" value="UPF0261_C"/>
</dbReference>
<organism evidence="3 4">
    <name type="scientific">Paradevosia tibetensis</name>
    <dbReference type="NCBI Taxonomy" id="1447062"/>
    <lineage>
        <taxon>Bacteria</taxon>
        <taxon>Pseudomonadati</taxon>
        <taxon>Pseudomonadota</taxon>
        <taxon>Alphaproteobacteria</taxon>
        <taxon>Hyphomicrobiales</taxon>
        <taxon>Devosiaceae</taxon>
        <taxon>Paradevosia</taxon>
    </lineage>
</organism>
<dbReference type="Gene3D" id="3.40.50.12030">
    <property type="entry name" value="Uncharacterised protein family UPF0261, NC domain"/>
    <property type="match status" value="1"/>
</dbReference>
<proteinExistence type="predicted"/>
<reference evidence="3 4" key="1">
    <citation type="journal article" date="2015" name="Int. J. Syst. Evol. Microbiol.">
        <title>Youhaiella tibetensis gen. nov., sp. nov., isolated from subsurface sediment.</title>
        <authorList>
            <person name="Wang Y.X."/>
            <person name="Huang F.Q."/>
            <person name="Nogi Y."/>
            <person name="Pang S.J."/>
            <person name="Wang P.K."/>
            <person name="Lv J."/>
        </authorList>
    </citation>
    <scope>NUCLEOTIDE SEQUENCE [LARGE SCALE GENOMIC DNA]</scope>
    <source>
        <strain evidence="4">fig4</strain>
    </source>
</reference>
<dbReference type="AlphaFoldDB" id="A0A5B9DLF7"/>
<sequence length="419" mass="44362">MKTPRILVIGTGDTKADELRFIEGCIREAGGQPISMDVSILGDPPYPPDYDKHAVLAAGGHHLDKAVAGGDEMSAMTYMAEGAAALTRRLHDEGRIDAFIALGGTMGTDLALDVALALPLGFPKFVVSTIAYSHLLPPDRIATDLMMILWAGGLYGLNSICKAVLSQAAGAVVGAARAVIVPPRAKPVIGMSSLGKSCLSYMVGLKPELEKRGYELVVFHTTGMGGRALEAIAAQKGFVAVMDFSLQELANFHNGSVVNSGPDRLENAGIAGIPQIVAPGAIDMIDMPAWQAPPSHLKERTYYAHNRLIGMVTADDETRRAVARKIGAKLSTAKAPVAFILPTRGIEQWDQEGEPFYDPSGLRAFVDEMGKSVAAPAELHAIDAHINDPLFVETALAILDRWVAEGIVPAGRPDATEAA</sequence>
<evidence type="ECO:0000313" key="3">
    <source>
        <dbReference type="EMBL" id="QEE20003.1"/>
    </source>
</evidence>
<dbReference type="InterPro" id="IPR044122">
    <property type="entry name" value="UPF0261_N"/>
</dbReference>
<protein>
    <submittedName>
        <fullName evidence="3">UPF0261 family protein</fullName>
    </submittedName>
</protein>
<feature type="domain" description="UPF0261" evidence="2">
    <location>
        <begin position="186"/>
        <end position="402"/>
    </location>
</feature>
<dbReference type="EMBL" id="CP041690">
    <property type="protein sequence ID" value="QEE20003.1"/>
    <property type="molecule type" value="Genomic_DNA"/>
</dbReference>
<evidence type="ECO:0000259" key="2">
    <source>
        <dbReference type="Pfam" id="PF23189"/>
    </source>
</evidence>
<evidence type="ECO:0000313" key="4">
    <source>
        <dbReference type="Proteomes" id="UP000321062"/>
    </source>
</evidence>
<dbReference type="Pfam" id="PF06792">
    <property type="entry name" value="UPF0261"/>
    <property type="match status" value="1"/>
</dbReference>
<dbReference type="PIRSF" id="PIRSF033271">
    <property type="entry name" value="UCP033271"/>
    <property type="match status" value="1"/>
</dbReference>
<keyword evidence="4" id="KW-1185">Reference proteome</keyword>
<name>A0A5B9DLF7_9HYPH</name>